<dbReference type="eggNOG" id="ENOG5032S8Y">
    <property type="taxonomic scope" value="Bacteria"/>
</dbReference>
<organism evidence="1 2">
    <name type="scientific">Robiginitalea biformata (strain ATCC BAA-864 / DSM 15991 / KCTC 12146 / HTCC2501)</name>
    <dbReference type="NCBI Taxonomy" id="313596"/>
    <lineage>
        <taxon>Bacteria</taxon>
        <taxon>Pseudomonadati</taxon>
        <taxon>Bacteroidota</taxon>
        <taxon>Flavobacteriia</taxon>
        <taxon>Flavobacteriales</taxon>
        <taxon>Flavobacteriaceae</taxon>
        <taxon>Robiginitalea</taxon>
    </lineage>
</organism>
<evidence type="ECO:0008006" key="3">
    <source>
        <dbReference type="Google" id="ProtNLM"/>
    </source>
</evidence>
<keyword evidence="2" id="KW-1185">Reference proteome</keyword>
<dbReference type="STRING" id="313596.RB2501_03330"/>
<reference evidence="1 2" key="1">
    <citation type="journal article" date="2009" name="J. Bacteriol.">
        <title>Complete genome sequence of Robiginitalea biformata HTCC2501.</title>
        <authorList>
            <person name="Oh H.M."/>
            <person name="Giovannoni S.J."/>
            <person name="Lee K."/>
            <person name="Ferriera S."/>
            <person name="Johnson J."/>
            <person name="Cho J.C."/>
        </authorList>
    </citation>
    <scope>NUCLEOTIDE SEQUENCE [LARGE SCALE GENOMIC DNA]</scope>
    <source>
        <strain evidence="2">ATCC BAA-864 / HTCC2501 / KCTC 12146</strain>
    </source>
</reference>
<protein>
    <recommendedName>
        <fullName evidence="3">Outer membrane protein beta-barrel domain-containing protein</fullName>
    </recommendedName>
</protein>
<dbReference type="Proteomes" id="UP000009049">
    <property type="component" value="Chromosome"/>
</dbReference>
<dbReference type="EMBL" id="CP001712">
    <property type="protein sequence ID" value="EAR15894.1"/>
    <property type="molecule type" value="Genomic_DNA"/>
</dbReference>
<dbReference type="KEGG" id="rbi:RB2501_03330"/>
<accession>A4CG36</accession>
<name>A4CG36_ROBBH</name>
<dbReference type="AlphaFoldDB" id="A4CG36"/>
<evidence type="ECO:0000313" key="2">
    <source>
        <dbReference type="Proteomes" id="UP000009049"/>
    </source>
</evidence>
<gene>
    <name evidence="1" type="ordered locus">RB2501_03330</name>
</gene>
<evidence type="ECO:0000313" key="1">
    <source>
        <dbReference type="EMBL" id="EAR15894.1"/>
    </source>
</evidence>
<dbReference type="HOGENOM" id="CLU_119542_0_0_10"/>
<proteinExistence type="predicted"/>
<sequence length="168" mass="18544">MAFTCLVHTQEYSESRTVEKTAGIGRNELKVNLVYTLLEVPEVTYERILGPDSGIGVSVDLAVNDDIGYRFAIIPHYRFYFGKAYGGGFFLELNSLIGSIRDEPLIDFGGEEESAQFAFGLGAATGVKFLTRTAWVAEIALGFGRYLASEQGMDYGYPRVGITLGRRF</sequence>